<dbReference type="PANTHER" id="PTHR46285:SF7">
    <property type="entry name" value="OS06G0238900 PROTEIN"/>
    <property type="match status" value="1"/>
</dbReference>
<dbReference type="Pfam" id="PF04819">
    <property type="entry name" value="DUF716"/>
    <property type="match status" value="1"/>
</dbReference>
<dbReference type="InterPro" id="IPR006904">
    <property type="entry name" value="DUF716"/>
</dbReference>
<gene>
    <name evidence="7" type="ORF">O6P43_009017</name>
</gene>
<feature type="transmembrane region" description="Helical" evidence="6">
    <location>
        <begin position="98"/>
        <end position="120"/>
    </location>
</feature>
<keyword evidence="8" id="KW-1185">Reference proteome</keyword>
<organism evidence="7 8">
    <name type="scientific">Quillaja saponaria</name>
    <name type="common">Soap bark tree</name>
    <dbReference type="NCBI Taxonomy" id="32244"/>
    <lineage>
        <taxon>Eukaryota</taxon>
        <taxon>Viridiplantae</taxon>
        <taxon>Streptophyta</taxon>
        <taxon>Embryophyta</taxon>
        <taxon>Tracheophyta</taxon>
        <taxon>Spermatophyta</taxon>
        <taxon>Magnoliopsida</taxon>
        <taxon>eudicotyledons</taxon>
        <taxon>Gunneridae</taxon>
        <taxon>Pentapetalae</taxon>
        <taxon>rosids</taxon>
        <taxon>fabids</taxon>
        <taxon>Fabales</taxon>
        <taxon>Quillajaceae</taxon>
        <taxon>Quillaja</taxon>
    </lineage>
</organism>
<evidence type="ECO:0000313" key="7">
    <source>
        <dbReference type="EMBL" id="KAJ7970902.1"/>
    </source>
</evidence>
<evidence type="ECO:0000256" key="2">
    <source>
        <dbReference type="ARBA" id="ARBA00006948"/>
    </source>
</evidence>
<evidence type="ECO:0000256" key="5">
    <source>
        <dbReference type="ARBA" id="ARBA00023136"/>
    </source>
</evidence>
<evidence type="ECO:0000256" key="4">
    <source>
        <dbReference type="ARBA" id="ARBA00022989"/>
    </source>
</evidence>
<keyword evidence="3 6" id="KW-0812">Transmembrane</keyword>
<dbReference type="KEGG" id="qsa:O6P43_009017"/>
<comment type="similarity">
    <text evidence="2">Belongs to the TMEM45 family.</text>
</comment>
<feature type="transmembrane region" description="Helical" evidence="6">
    <location>
        <begin position="132"/>
        <end position="150"/>
    </location>
</feature>
<accession>A0AAD7PXC9</accession>
<keyword evidence="4 6" id="KW-1133">Transmembrane helix</keyword>
<reference evidence="7" key="1">
    <citation type="journal article" date="2023" name="Science">
        <title>Elucidation of the pathway for biosynthesis of saponin adjuvants from the soapbark tree.</title>
        <authorList>
            <person name="Reed J."/>
            <person name="Orme A."/>
            <person name="El-Demerdash A."/>
            <person name="Owen C."/>
            <person name="Martin L.B.B."/>
            <person name="Misra R.C."/>
            <person name="Kikuchi S."/>
            <person name="Rejzek M."/>
            <person name="Martin A.C."/>
            <person name="Harkess A."/>
            <person name="Leebens-Mack J."/>
            <person name="Louveau T."/>
            <person name="Stephenson M.J."/>
            <person name="Osbourn A."/>
        </authorList>
    </citation>
    <scope>NUCLEOTIDE SEQUENCE</scope>
    <source>
        <strain evidence="7">S10</strain>
    </source>
</reference>
<dbReference type="AlphaFoldDB" id="A0AAD7PXC9"/>
<proteinExistence type="inferred from homology"/>
<evidence type="ECO:0000313" key="8">
    <source>
        <dbReference type="Proteomes" id="UP001163823"/>
    </source>
</evidence>
<feature type="transmembrane region" description="Helical" evidence="6">
    <location>
        <begin position="251"/>
        <end position="271"/>
    </location>
</feature>
<protein>
    <submittedName>
        <fullName evidence="7">Transmembrane protein like</fullName>
    </submittedName>
</protein>
<comment type="caution">
    <text evidence="7">The sequence shown here is derived from an EMBL/GenBank/DDBJ whole genome shotgun (WGS) entry which is preliminary data.</text>
</comment>
<feature type="transmembrane region" description="Helical" evidence="6">
    <location>
        <begin position="162"/>
        <end position="179"/>
    </location>
</feature>
<feature type="transmembrane region" description="Helical" evidence="6">
    <location>
        <begin position="191"/>
        <end position="217"/>
    </location>
</feature>
<evidence type="ECO:0000256" key="1">
    <source>
        <dbReference type="ARBA" id="ARBA00004141"/>
    </source>
</evidence>
<evidence type="ECO:0000256" key="6">
    <source>
        <dbReference type="SAM" id="Phobius"/>
    </source>
</evidence>
<dbReference type="EMBL" id="JARAOO010000004">
    <property type="protein sequence ID" value="KAJ7970902.1"/>
    <property type="molecule type" value="Genomic_DNA"/>
</dbReference>
<dbReference type="Proteomes" id="UP001163823">
    <property type="component" value="Chromosome 4"/>
</dbReference>
<feature type="transmembrane region" description="Helical" evidence="6">
    <location>
        <begin position="65"/>
        <end position="86"/>
    </location>
</feature>
<name>A0AAD7PXC9_QUISA</name>
<comment type="subcellular location">
    <subcellularLocation>
        <location evidence="1">Membrane</location>
        <topology evidence="1">Multi-pass membrane protein</topology>
    </subcellularLocation>
</comment>
<keyword evidence="5 6" id="KW-0472">Membrane</keyword>
<sequence>MGFYTFAVAGIGFILIGAFEALTSFNSNSTTASPNQLPSSPFNSIPQPTQSLKSKSKANPSSSSLSFIFISIFSFFFIVNSLVSLIDANNSSDSIGAAVQLQVLAIALVFLLYSVLGLLVNFTNSFSLPSSLLSLVFLFAFVEEFLLFYLQRKDPSGIENRYYDLLLAPITICVFSTIFELKSPKSNFPKLARGVGLILQGTWFLQMGLSFFSNLMAHGCYLHEKSRGNYTVKCKGHPDYHRARGIATLQFNCHLALNVVILVGVYSIISWRNGGRADFSRYRPLGEEMRPFENRTQFTLDSDDDVDEEIKEENVSMQKASKVELGMNGNGSIH</sequence>
<dbReference type="GO" id="GO:0016020">
    <property type="term" value="C:membrane"/>
    <property type="evidence" value="ECO:0007669"/>
    <property type="project" value="UniProtKB-SubCell"/>
</dbReference>
<dbReference type="PANTHER" id="PTHR46285">
    <property type="entry name" value="PROTEINASE INHIBITOR I4, SERPIN (DUF716)-RELATED"/>
    <property type="match status" value="1"/>
</dbReference>
<evidence type="ECO:0000256" key="3">
    <source>
        <dbReference type="ARBA" id="ARBA00022692"/>
    </source>
</evidence>